<dbReference type="RefSeq" id="WP_047819736.1">
    <property type="nucleotide sequence ID" value="NZ_CP011770.1"/>
</dbReference>
<keyword evidence="10 14" id="KW-0418">Kinase</keyword>
<dbReference type="InterPro" id="IPR001048">
    <property type="entry name" value="Asp/Glu/Uridylate_kinase"/>
</dbReference>
<evidence type="ECO:0000256" key="11">
    <source>
        <dbReference type="ARBA" id="ARBA00022840"/>
    </source>
</evidence>
<accession>A0A0G3XEK1</accession>
<evidence type="ECO:0000256" key="13">
    <source>
        <dbReference type="ARBA" id="ARBA00047872"/>
    </source>
</evidence>
<dbReference type="AlphaFoldDB" id="A0A0G3XEK1"/>
<keyword evidence="17" id="KW-1185">Reference proteome</keyword>
<dbReference type="OrthoDB" id="9799110at2"/>
<evidence type="ECO:0000256" key="9">
    <source>
        <dbReference type="ARBA" id="ARBA00022741"/>
    </source>
</evidence>
<dbReference type="Pfam" id="PF01842">
    <property type="entry name" value="ACT"/>
    <property type="match status" value="1"/>
</dbReference>
<dbReference type="CDD" id="cd04913">
    <property type="entry name" value="ACT_AKii-LysC-BS-like_1"/>
    <property type="match status" value="1"/>
</dbReference>
<reference evidence="16 17" key="1">
    <citation type="submission" date="2015-06" db="EMBL/GenBank/DDBJ databases">
        <authorList>
            <person name="Zeng Y."/>
            <person name="Huang Y."/>
        </authorList>
    </citation>
    <scope>NUCLEOTIDE SEQUENCE [LARGE SCALE GENOMIC DNA]</scope>
    <source>
        <strain evidence="16 17">PQ-2</strain>
    </source>
</reference>
<keyword evidence="9" id="KW-0547">Nucleotide-binding</keyword>
<dbReference type="NCBIfam" id="TIGR00657">
    <property type="entry name" value="asp_kinases"/>
    <property type="match status" value="1"/>
</dbReference>
<dbReference type="GO" id="GO:0005524">
    <property type="term" value="F:ATP binding"/>
    <property type="evidence" value="ECO:0007669"/>
    <property type="project" value="UniProtKB-KW"/>
</dbReference>
<evidence type="ECO:0000256" key="15">
    <source>
        <dbReference type="RuleBase" id="RU004249"/>
    </source>
</evidence>
<dbReference type="UniPathway" id="UPA00051">
    <property type="reaction ID" value="UER00462"/>
</dbReference>
<dbReference type="PROSITE" id="PS51671">
    <property type="entry name" value="ACT"/>
    <property type="match status" value="1"/>
</dbReference>
<evidence type="ECO:0000313" key="17">
    <source>
        <dbReference type="Proteomes" id="UP000035287"/>
    </source>
</evidence>
<keyword evidence="12" id="KW-0457">Lysine biosynthesis</keyword>
<dbReference type="NCBIfam" id="NF005154">
    <property type="entry name" value="PRK06635.1-2"/>
    <property type="match status" value="1"/>
</dbReference>
<name>A0A0G3XEK1_9SPHN</name>
<comment type="catalytic activity">
    <reaction evidence="13 14">
        <text>L-aspartate + ATP = 4-phospho-L-aspartate + ADP</text>
        <dbReference type="Rhea" id="RHEA:23776"/>
        <dbReference type="ChEBI" id="CHEBI:29991"/>
        <dbReference type="ChEBI" id="CHEBI:30616"/>
        <dbReference type="ChEBI" id="CHEBI:57535"/>
        <dbReference type="ChEBI" id="CHEBI:456216"/>
        <dbReference type="EC" id="2.7.2.4"/>
    </reaction>
</comment>
<dbReference type="GO" id="GO:0004072">
    <property type="term" value="F:aspartate kinase activity"/>
    <property type="evidence" value="ECO:0007669"/>
    <property type="project" value="UniProtKB-EC"/>
</dbReference>
<dbReference type="SUPFAM" id="SSF55021">
    <property type="entry name" value="ACT-like"/>
    <property type="match status" value="2"/>
</dbReference>
<evidence type="ECO:0000256" key="1">
    <source>
        <dbReference type="ARBA" id="ARBA00004766"/>
    </source>
</evidence>
<dbReference type="GO" id="GO:0009088">
    <property type="term" value="P:threonine biosynthetic process"/>
    <property type="evidence" value="ECO:0007669"/>
    <property type="project" value="UniProtKB-UniPathway"/>
</dbReference>
<evidence type="ECO:0000313" key="16">
    <source>
        <dbReference type="EMBL" id="AKM09041.1"/>
    </source>
</evidence>
<dbReference type="PRINTS" id="PR00474">
    <property type="entry name" value="GLU5KINASE"/>
</dbReference>
<dbReference type="GO" id="GO:0005829">
    <property type="term" value="C:cytosol"/>
    <property type="evidence" value="ECO:0007669"/>
    <property type="project" value="TreeGrafter"/>
</dbReference>
<keyword evidence="7 15" id="KW-0028">Amino-acid biosynthesis</keyword>
<proteinExistence type="inferred from homology"/>
<dbReference type="InterPro" id="IPR005260">
    <property type="entry name" value="Asp_kin_monofn"/>
</dbReference>
<dbReference type="GO" id="GO:0009089">
    <property type="term" value="P:lysine biosynthetic process via diaminopimelate"/>
    <property type="evidence" value="ECO:0007669"/>
    <property type="project" value="UniProtKB-UniPathway"/>
</dbReference>
<dbReference type="InterPro" id="IPR018042">
    <property type="entry name" value="Aspartate_kinase_CS"/>
</dbReference>
<dbReference type="PROSITE" id="PS00324">
    <property type="entry name" value="ASPARTOKINASE"/>
    <property type="match status" value="1"/>
</dbReference>
<dbReference type="InterPro" id="IPR001057">
    <property type="entry name" value="Glu/AcGlu_kinase"/>
</dbReference>
<dbReference type="InterPro" id="IPR002912">
    <property type="entry name" value="ACT_dom"/>
</dbReference>
<dbReference type="PANTHER" id="PTHR21499:SF3">
    <property type="entry name" value="ASPARTOKINASE"/>
    <property type="match status" value="1"/>
</dbReference>
<dbReference type="Gene3D" id="3.40.1160.10">
    <property type="entry name" value="Acetylglutamate kinase-like"/>
    <property type="match status" value="1"/>
</dbReference>
<evidence type="ECO:0000256" key="6">
    <source>
        <dbReference type="ARBA" id="ARBA00016273"/>
    </source>
</evidence>
<keyword evidence="8 14" id="KW-0808">Transferase</keyword>
<dbReference type="PIRSF" id="PIRSF000726">
    <property type="entry name" value="Asp_kin"/>
    <property type="match status" value="1"/>
</dbReference>
<dbReference type="Pfam" id="PF22468">
    <property type="entry name" value="ACT_9"/>
    <property type="match status" value="1"/>
</dbReference>
<evidence type="ECO:0000256" key="3">
    <source>
        <dbReference type="ARBA" id="ARBA00005139"/>
    </source>
</evidence>
<protein>
    <recommendedName>
        <fullName evidence="6 14">Aspartokinase</fullName>
        <ecNumber evidence="5 14">2.7.2.4</ecNumber>
    </recommendedName>
</protein>
<dbReference type="InterPro" id="IPR054352">
    <property type="entry name" value="ACT_Aspartokinase"/>
</dbReference>
<evidence type="ECO:0000256" key="10">
    <source>
        <dbReference type="ARBA" id="ARBA00022777"/>
    </source>
</evidence>
<evidence type="ECO:0000256" key="12">
    <source>
        <dbReference type="ARBA" id="ARBA00023154"/>
    </source>
</evidence>
<dbReference type="FunFam" id="3.40.1160.10:FF:000002">
    <property type="entry name" value="Aspartokinase"/>
    <property type="match status" value="1"/>
</dbReference>
<dbReference type="NCBIfam" id="NF005155">
    <property type="entry name" value="PRK06635.1-4"/>
    <property type="match status" value="1"/>
</dbReference>
<comment type="pathway">
    <text evidence="2 15">Amino-acid biosynthesis; L-methionine biosynthesis via de novo pathway; L-homoserine from L-aspartate: step 1/3.</text>
</comment>
<dbReference type="PATRIC" id="fig|1348774.3.peg.454"/>
<dbReference type="Proteomes" id="UP000035287">
    <property type="component" value="Chromosome"/>
</dbReference>
<comment type="pathway">
    <text evidence="3 15">Amino-acid biosynthesis; L-threonine biosynthesis; L-threonine from L-aspartate: step 1/5.</text>
</comment>
<dbReference type="KEGG" id="cna:AB433_02155"/>
<dbReference type="UniPathway" id="UPA00034">
    <property type="reaction ID" value="UER00015"/>
</dbReference>
<evidence type="ECO:0000256" key="14">
    <source>
        <dbReference type="RuleBase" id="RU003448"/>
    </source>
</evidence>
<dbReference type="CDD" id="cd04261">
    <property type="entry name" value="AAK_AKii-LysC-BS"/>
    <property type="match status" value="1"/>
</dbReference>
<dbReference type="GO" id="GO:0009090">
    <property type="term" value="P:homoserine biosynthetic process"/>
    <property type="evidence" value="ECO:0007669"/>
    <property type="project" value="TreeGrafter"/>
</dbReference>
<dbReference type="SUPFAM" id="SSF53633">
    <property type="entry name" value="Carbamate kinase-like"/>
    <property type="match status" value="1"/>
</dbReference>
<dbReference type="FunFam" id="3.30.2130.10:FF:000002">
    <property type="entry name" value="Aspartokinase"/>
    <property type="match status" value="1"/>
</dbReference>
<dbReference type="Pfam" id="PF00696">
    <property type="entry name" value="AA_kinase"/>
    <property type="match status" value="1"/>
</dbReference>
<comment type="similarity">
    <text evidence="4 14">Belongs to the aspartokinase family.</text>
</comment>
<evidence type="ECO:0000256" key="5">
    <source>
        <dbReference type="ARBA" id="ARBA00013059"/>
    </source>
</evidence>
<dbReference type="STRING" id="1348774.AB433_02155"/>
<sequence length="422" mass="44644">MARIVMKFGGTSMAGTERIRRVANIVRRQQAAGHEVAVVVSAMAGETDRLVGFCREANPLYDPAEYDVVVAAGEQVTSGLLALTLQALGCKARSWLGWQLPIHTDNAHAKARIGHIEADTVIASMQAGEIAVIPGFQGIGDDGRVATLGRGGSDTSAVAVAAAVKADRCDIYTDVDGVYTTDPRIVAKARKLKAVTYEEMLELASVGSKVLQTRSVSLAMKEGVRVQVLSSFIDDDAPPADSLPGTMIVGEDELEGSEMESQLITGIAADKNEAKVILTRVPDKPGAVAHIFGPLAAASINVDMIIQNVGREKGETDVTFTVPGADLVRTQALLEEHKETIGFNRVITDSKVAKISVVGVGMRSHAGVASTMFSALADRGINIQAITTSEIKVSVLIDEDETELAVRVLHTAYDLDAKDEAA</sequence>
<dbReference type="InterPro" id="IPR041740">
    <property type="entry name" value="AKii-LysC-BS"/>
</dbReference>
<dbReference type="InterPro" id="IPR036393">
    <property type="entry name" value="AceGlu_kinase-like_sf"/>
</dbReference>
<evidence type="ECO:0000256" key="7">
    <source>
        <dbReference type="ARBA" id="ARBA00022605"/>
    </source>
</evidence>
<evidence type="ECO:0000256" key="8">
    <source>
        <dbReference type="ARBA" id="ARBA00022679"/>
    </source>
</evidence>
<evidence type="ECO:0000256" key="2">
    <source>
        <dbReference type="ARBA" id="ARBA00004986"/>
    </source>
</evidence>
<organism evidence="16 17">
    <name type="scientific">Croceicoccus naphthovorans</name>
    <dbReference type="NCBI Taxonomy" id="1348774"/>
    <lineage>
        <taxon>Bacteria</taxon>
        <taxon>Pseudomonadati</taxon>
        <taxon>Pseudomonadota</taxon>
        <taxon>Alphaproteobacteria</taxon>
        <taxon>Sphingomonadales</taxon>
        <taxon>Erythrobacteraceae</taxon>
        <taxon>Croceicoccus</taxon>
    </lineage>
</organism>
<dbReference type="EMBL" id="CP011770">
    <property type="protein sequence ID" value="AKM09041.1"/>
    <property type="molecule type" value="Genomic_DNA"/>
</dbReference>
<dbReference type="InterPro" id="IPR001341">
    <property type="entry name" value="Asp_kinase"/>
</dbReference>
<dbReference type="InterPro" id="IPR045865">
    <property type="entry name" value="ACT-like_dom_sf"/>
</dbReference>
<dbReference type="PANTHER" id="PTHR21499">
    <property type="entry name" value="ASPARTATE KINASE"/>
    <property type="match status" value="1"/>
</dbReference>
<dbReference type="CDD" id="cd04923">
    <property type="entry name" value="ACT_AK-LysC-DapG-like_2"/>
    <property type="match status" value="1"/>
</dbReference>
<evidence type="ECO:0000256" key="4">
    <source>
        <dbReference type="ARBA" id="ARBA00010122"/>
    </source>
</evidence>
<keyword evidence="11" id="KW-0067">ATP-binding</keyword>
<dbReference type="UniPathway" id="UPA00050">
    <property type="reaction ID" value="UER00461"/>
</dbReference>
<dbReference type="EC" id="2.7.2.4" evidence="5 14"/>
<comment type="pathway">
    <text evidence="1 15">Amino-acid biosynthesis; L-lysine biosynthesis via DAP pathway; (S)-tetrahydrodipicolinate from L-aspartate: step 1/4.</text>
</comment>
<dbReference type="Gene3D" id="3.30.2130.10">
    <property type="entry name" value="VC0802-like"/>
    <property type="match status" value="1"/>
</dbReference>
<gene>
    <name evidence="16" type="ORF">AB433_02155</name>
</gene>